<gene>
    <name evidence="10" type="ORF">SAMN02745123_02031</name>
</gene>
<dbReference type="RefSeq" id="WP_072913821.1">
    <property type="nucleotide sequence ID" value="NZ_FRAR01000014.1"/>
</dbReference>
<dbReference type="SMART" id="SM00387">
    <property type="entry name" value="HATPase_c"/>
    <property type="match status" value="1"/>
</dbReference>
<dbReference type="InterPro" id="IPR004358">
    <property type="entry name" value="Sig_transdc_His_kin-like_C"/>
</dbReference>
<dbReference type="SUPFAM" id="SSF47384">
    <property type="entry name" value="Homodimeric domain of signal transducing histidine kinase"/>
    <property type="match status" value="1"/>
</dbReference>
<comment type="catalytic activity">
    <reaction evidence="1">
        <text>ATP + protein L-histidine = ADP + protein N-phospho-L-histidine.</text>
        <dbReference type="EC" id="2.7.13.3"/>
    </reaction>
</comment>
<dbReference type="Gene3D" id="1.10.287.130">
    <property type="match status" value="1"/>
</dbReference>
<accession>A0A1M6SUB6</accession>
<evidence type="ECO:0000313" key="11">
    <source>
        <dbReference type="Proteomes" id="UP000183997"/>
    </source>
</evidence>
<dbReference type="Gene3D" id="3.30.450.20">
    <property type="entry name" value="PAS domain"/>
    <property type="match status" value="1"/>
</dbReference>
<dbReference type="Proteomes" id="UP000183997">
    <property type="component" value="Unassembled WGS sequence"/>
</dbReference>
<evidence type="ECO:0000256" key="7">
    <source>
        <dbReference type="ARBA" id="ARBA00022840"/>
    </source>
</evidence>
<evidence type="ECO:0000256" key="1">
    <source>
        <dbReference type="ARBA" id="ARBA00000085"/>
    </source>
</evidence>
<evidence type="ECO:0000313" key="10">
    <source>
        <dbReference type="EMBL" id="SHK48303.1"/>
    </source>
</evidence>
<dbReference type="STRING" id="1121421.SAMN02745123_02031"/>
<dbReference type="InterPro" id="IPR013656">
    <property type="entry name" value="PAS_4"/>
</dbReference>
<keyword evidence="8" id="KW-0902">Two-component regulatory system</keyword>
<keyword evidence="6" id="KW-0418">Kinase</keyword>
<evidence type="ECO:0000256" key="2">
    <source>
        <dbReference type="ARBA" id="ARBA00012438"/>
    </source>
</evidence>
<dbReference type="InterPro" id="IPR003661">
    <property type="entry name" value="HisK_dim/P_dom"/>
</dbReference>
<name>A0A1M6SUB6_9FIRM</name>
<dbReference type="EC" id="2.7.13.3" evidence="2"/>
<dbReference type="SMART" id="SM00388">
    <property type="entry name" value="HisKA"/>
    <property type="match status" value="1"/>
</dbReference>
<evidence type="ECO:0000256" key="6">
    <source>
        <dbReference type="ARBA" id="ARBA00022777"/>
    </source>
</evidence>
<dbReference type="PRINTS" id="PR00344">
    <property type="entry name" value="BCTRLSENSOR"/>
</dbReference>
<dbReference type="InterPro" id="IPR029016">
    <property type="entry name" value="GAF-like_dom_sf"/>
</dbReference>
<protein>
    <recommendedName>
        <fullName evidence="2">histidine kinase</fullName>
        <ecNumber evidence="2">2.7.13.3</ecNumber>
    </recommendedName>
</protein>
<keyword evidence="4" id="KW-0808">Transferase</keyword>
<dbReference type="InterPro" id="IPR035965">
    <property type="entry name" value="PAS-like_dom_sf"/>
</dbReference>
<reference evidence="11" key="1">
    <citation type="submission" date="2016-11" db="EMBL/GenBank/DDBJ databases">
        <authorList>
            <person name="Varghese N."/>
            <person name="Submissions S."/>
        </authorList>
    </citation>
    <scope>NUCLEOTIDE SEQUENCE [LARGE SCALE GENOMIC DNA]</scope>
    <source>
        <strain evidence="11">DSM 10349</strain>
    </source>
</reference>
<evidence type="ECO:0000256" key="3">
    <source>
        <dbReference type="ARBA" id="ARBA00022553"/>
    </source>
</evidence>
<evidence type="ECO:0000256" key="5">
    <source>
        <dbReference type="ARBA" id="ARBA00022741"/>
    </source>
</evidence>
<dbReference type="PANTHER" id="PTHR43065">
    <property type="entry name" value="SENSOR HISTIDINE KINASE"/>
    <property type="match status" value="1"/>
</dbReference>
<dbReference type="InterPro" id="IPR036097">
    <property type="entry name" value="HisK_dim/P_sf"/>
</dbReference>
<dbReference type="Gene3D" id="3.30.450.40">
    <property type="match status" value="1"/>
</dbReference>
<proteinExistence type="predicted"/>
<dbReference type="Pfam" id="PF00512">
    <property type="entry name" value="HisKA"/>
    <property type="match status" value="1"/>
</dbReference>
<organism evidence="10 11">
    <name type="scientific">Desulforamulus aeronauticus DSM 10349</name>
    <dbReference type="NCBI Taxonomy" id="1121421"/>
    <lineage>
        <taxon>Bacteria</taxon>
        <taxon>Bacillati</taxon>
        <taxon>Bacillota</taxon>
        <taxon>Clostridia</taxon>
        <taxon>Eubacteriales</taxon>
        <taxon>Peptococcaceae</taxon>
        <taxon>Desulforamulus</taxon>
    </lineage>
</organism>
<dbReference type="OrthoDB" id="9784397at2"/>
<keyword evidence="11" id="KW-1185">Reference proteome</keyword>
<keyword evidence="5" id="KW-0547">Nucleotide-binding</keyword>
<dbReference type="SUPFAM" id="SSF55785">
    <property type="entry name" value="PYP-like sensor domain (PAS domain)"/>
    <property type="match status" value="1"/>
</dbReference>
<feature type="domain" description="Histidine kinase" evidence="9">
    <location>
        <begin position="366"/>
        <end position="575"/>
    </location>
</feature>
<dbReference type="Pfam" id="PF08448">
    <property type="entry name" value="PAS_4"/>
    <property type="match status" value="1"/>
</dbReference>
<dbReference type="PANTHER" id="PTHR43065:SF10">
    <property type="entry name" value="PEROXIDE STRESS-ACTIVATED HISTIDINE KINASE MAK3"/>
    <property type="match status" value="1"/>
</dbReference>
<dbReference type="GO" id="GO:0000155">
    <property type="term" value="F:phosphorelay sensor kinase activity"/>
    <property type="evidence" value="ECO:0007669"/>
    <property type="project" value="InterPro"/>
</dbReference>
<dbReference type="EMBL" id="FRAR01000014">
    <property type="protein sequence ID" value="SHK48303.1"/>
    <property type="molecule type" value="Genomic_DNA"/>
</dbReference>
<dbReference type="PROSITE" id="PS50109">
    <property type="entry name" value="HIS_KIN"/>
    <property type="match status" value="1"/>
</dbReference>
<dbReference type="InterPro" id="IPR003594">
    <property type="entry name" value="HATPase_dom"/>
</dbReference>
<dbReference type="SUPFAM" id="SSF55874">
    <property type="entry name" value="ATPase domain of HSP90 chaperone/DNA topoisomerase II/histidine kinase"/>
    <property type="match status" value="1"/>
</dbReference>
<dbReference type="AlphaFoldDB" id="A0A1M6SUB6"/>
<evidence type="ECO:0000256" key="8">
    <source>
        <dbReference type="ARBA" id="ARBA00023012"/>
    </source>
</evidence>
<dbReference type="InterPro" id="IPR005467">
    <property type="entry name" value="His_kinase_dom"/>
</dbReference>
<sequence>MIDRLISIPRLNQPLLFHKWEKFVNGEPINEDSVFVETMRGWQRSKEYGIAPHKLSFNILSESELAGRRARIQELFTLYEPHLETIKKTVCTHSSSYYILLADHEGYVLHVDSDQDSAQKMHFIPGTCFAERFVGNNAIGSVLATGVPLTVIGAEHYVQALQQWTSVGAPILDGQGNMLAVIQVSVPCGMEGPYTFSITVAAAKAVEARYIQRQMASQLQEISNNLSQLIQQREIIFNAMSQGVLIINKDCVVTFFNKAAEKIWDAPASEAVGKKFHCLRSPKCSRDESFLVRTIREERPFTNLECNCTNGHHDINLLVNTSLFRDENNAVAGAIGIYTDVTLMRRQEARIREQEKLAVIGQMAAGVAHEIRNPLTSVRGFAQLIRERMDCKNSSLKEYMEIMIQEIDQADSFINNFLQLARPKPPQMQQCSLNDLVIQFIRIFESQAFLRGVKIITKLQELPLIVIDIGQIKQVLLNLCQNALQASTVSGTITIVTEYLYKDKEACLRVIDDGPGISQEDLDKLGTPFYTTKDTGTGLGLSISYAIIDRHHGRMEVKSRLGEGTSFCIYLPVDIQF</sequence>
<dbReference type="Gene3D" id="3.30.565.10">
    <property type="entry name" value="Histidine kinase-like ATPase, C-terminal domain"/>
    <property type="match status" value="1"/>
</dbReference>
<dbReference type="Pfam" id="PF02518">
    <property type="entry name" value="HATPase_c"/>
    <property type="match status" value="1"/>
</dbReference>
<evidence type="ECO:0000259" key="9">
    <source>
        <dbReference type="PROSITE" id="PS50109"/>
    </source>
</evidence>
<keyword evidence="3" id="KW-0597">Phosphoprotein</keyword>
<dbReference type="CDD" id="cd00082">
    <property type="entry name" value="HisKA"/>
    <property type="match status" value="1"/>
</dbReference>
<keyword evidence="7" id="KW-0067">ATP-binding</keyword>
<evidence type="ECO:0000256" key="4">
    <source>
        <dbReference type="ARBA" id="ARBA00022679"/>
    </source>
</evidence>
<dbReference type="InterPro" id="IPR036890">
    <property type="entry name" value="HATPase_C_sf"/>
</dbReference>
<dbReference type="GO" id="GO:0005524">
    <property type="term" value="F:ATP binding"/>
    <property type="evidence" value="ECO:0007669"/>
    <property type="project" value="UniProtKB-KW"/>
</dbReference>